<comment type="similarity">
    <text evidence="5">Belongs to the sigma-70 factor family. ECF subfamily.</text>
</comment>
<protein>
    <recommendedName>
        <fullName evidence="5">RNA polymerase sigma factor</fullName>
    </recommendedName>
</protein>
<evidence type="ECO:0000313" key="9">
    <source>
        <dbReference type="Proteomes" id="UP001501444"/>
    </source>
</evidence>
<proteinExistence type="inferred from homology"/>
<dbReference type="EMBL" id="BAAARV010000027">
    <property type="protein sequence ID" value="GAA2348400.1"/>
    <property type="molecule type" value="Genomic_DNA"/>
</dbReference>
<evidence type="ECO:0000256" key="2">
    <source>
        <dbReference type="ARBA" id="ARBA00023082"/>
    </source>
</evidence>
<dbReference type="InterPro" id="IPR036388">
    <property type="entry name" value="WH-like_DNA-bd_sf"/>
</dbReference>
<evidence type="ECO:0000259" key="7">
    <source>
        <dbReference type="Pfam" id="PF05270"/>
    </source>
</evidence>
<dbReference type="InterPro" id="IPR007627">
    <property type="entry name" value="RNA_pol_sigma70_r2"/>
</dbReference>
<evidence type="ECO:0000256" key="1">
    <source>
        <dbReference type="ARBA" id="ARBA00023015"/>
    </source>
</evidence>
<dbReference type="Gene3D" id="2.80.10.50">
    <property type="match status" value="1"/>
</dbReference>
<dbReference type="Proteomes" id="UP001501444">
    <property type="component" value="Unassembled WGS sequence"/>
</dbReference>
<organism evidence="8 9">
    <name type="scientific">Dactylosporangium salmoneum</name>
    <dbReference type="NCBI Taxonomy" id="53361"/>
    <lineage>
        <taxon>Bacteria</taxon>
        <taxon>Bacillati</taxon>
        <taxon>Actinomycetota</taxon>
        <taxon>Actinomycetes</taxon>
        <taxon>Micromonosporales</taxon>
        <taxon>Micromonosporaceae</taxon>
        <taxon>Dactylosporangium</taxon>
    </lineage>
</organism>
<dbReference type="PROSITE" id="PS01063">
    <property type="entry name" value="SIGMA70_ECF"/>
    <property type="match status" value="1"/>
</dbReference>
<accession>A0ABN3GC44</accession>
<feature type="domain" description="Alpha-L-arabinofuranosidase B arabinose-binding" evidence="7">
    <location>
        <begin position="359"/>
        <end position="482"/>
    </location>
</feature>
<comment type="caution">
    <text evidence="8">The sequence shown here is derived from an EMBL/GenBank/DDBJ whole genome shotgun (WGS) entry which is preliminary data.</text>
</comment>
<dbReference type="CDD" id="cd23399">
    <property type="entry name" value="beta-trefoil_ABD_ABFB"/>
    <property type="match status" value="1"/>
</dbReference>
<dbReference type="InterPro" id="IPR007934">
    <property type="entry name" value="AbfB_ABD"/>
</dbReference>
<dbReference type="InterPro" id="IPR013325">
    <property type="entry name" value="RNA_pol_sigma_r2"/>
</dbReference>
<keyword evidence="9" id="KW-1185">Reference proteome</keyword>
<dbReference type="NCBIfam" id="TIGR02937">
    <property type="entry name" value="sigma70-ECF"/>
    <property type="match status" value="1"/>
</dbReference>
<reference evidence="9" key="1">
    <citation type="journal article" date="2019" name="Int. J. Syst. Evol. Microbiol.">
        <title>The Global Catalogue of Microorganisms (GCM) 10K type strain sequencing project: providing services to taxonomists for standard genome sequencing and annotation.</title>
        <authorList>
            <consortium name="The Broad Institute Genomics Platform"/>
            <consortium name="The Broad Institute Genome Sequencing Center for Infectious Disease"/>
            <person name="Wu L."/>
            <person name="Ma J."/>
        </authorList>
    </citation>
    <scope>NUCLEOTIDE SEQUENCE [LARGE SCALE GENOMIC DNA]</scope>
    <source>
        <strain evidence="9">JCM 3272</strain>
    </source>
</reference>
<evidence type="ECO:0000256" key="4">
    <source>
        <dbReference type="ARBA" id="ARBA00023163"/>
    </source>
</evidence>
<keyword evidence="2 5" id="KW-0731">Sigma factor</keyword>
<sequence length="487" mass="52204">MGTTKTSQASLVAAAKAGDRRALGGLLAAHLPLVYTIVRRALAGHPGAVDDVVQETMLRALRQLPALRAPESFRAWLAAIAVRQAGTYLQRERIVTGRRARLDMLTDAPDAHDFEDLTILRVELSGQRRQVGQAVGWLDPDDRVLWSLWWLEIGEELTRAELAAALGVSVVHAGVRIQRMRNRLEQARLLVAALDARPRCSWLDTVVTNWDGIPSPLWRKRVTRHTRSCVACARAAEEMVDTERLLTGFALLPVPAALAGALMAHDTVTTSAAALGHVFPSAAGSAAGGTAQTGWLAGVPVAKLVVAGSLVAGVAVTAAMWPHDDSPPPFAATPAAVAPSSSVPPASLRPGPVSLEFEATPGRYLGTDGQMGILVTAGTASARQRATFEAVPGLADANCYSFRAADGQYLRHSSWRLRLSHNEGTWLFRGDATFCPLGTGGGDVMLEASNYRGYFIHREGDQLWVRQADGTVTFRADSTFRVRPPLT</sequence>
<dbReference type="Gene3D" id="1.10.1740.10">
    <property type="match status" value="1"/>
</dbReference>
<evidence type="ECO:0000259" key="6">
    <source>
        <dbReference type="Pfam" id="PF04542"/>
    </source>
</evidence>
<keyword evidence="4 5" id="KW-0804">Transcription</keyword>
<dbReference type="SUPFAM" id="SSF110221">
    <property type="entry name" value="AbfB domain"/>
    <property type="match status" value="1"/>
</dbReference>
<dbReference type="InterPro" id="IPR039425">
    <property type="entry name" value="RNA_pol_sigma-70-like"/>
</dbReference>
<dbReference type="InterPro" id="IPR014284">
    <property type="entry name" value="RNA_pol_sigma-70_dom"/>
</dbReference>
<dbReference type="Pfam" id="PF05270">
    <property type="entry name" value="AbfB"/>
    <property type="match status" value="1"/>
</dbReference>
<evidence type="ECO:0000256" key="5">
    <source>
        <dbReference type="RuleBase" id="RU000716"/>
    </source>
</evidence>
<keyword evidence="3 5" id="KW-0238">DNA-binding</keyword>
<evidence type="ECO:0000313" key="8">
    <source>
        <dbReference type="EMBL" id="GAA2348400.1"/>
    </source>
</evidence>
<dbReference type="PANTHER" id="PTHR43133:SF8">
    <property type="entry name" value="RNA POLYMERASE SIGMA FACTOR HI_1459-RELATED"/>
    <property type="match status" value="1"/>
</dbReference>
<keyword evidence="1 5" id="KW-0805">Transcription regulation</keyword>
<dbReference type="SUPFAM" id="SSF88946">
    <property type="entry name" value="Sigma2 domain of RNA polymerase sigma factors"/>
    <property type="match status" value="1"/>
</dbReference>
<evidence type="ECO:0000256" key="3">
    <source>
        <dbReference type="ARBA" id="ARBA00023125"/>
    </source>
</evidence>
<dbReference type="Gene3D" id="1.10.10.10">
    <property type="entry name" value="Winged helix-like DNA-binding domain superfamily/Winged helix DNA-binding domain"/>
    <property type="match status" value="1"/>
</dbReference>
<dbReference type="InterPro" id="IPR000838">
    <property type="entry name" value="RNA_pol_sigma70_ECF_CS"/>
</dbReference>
<name>A0ABN3GC44_9ACTN</name>
<gene>
    <name evidence="8" type="ORF">GCM10010170_036860</name>
</gene>
<dbReference type="Pfam" id="PF04542">
    <property type="entry name" value="Sigma70_r2"/>
    <property type="match status" value="1"/>
</dbReference>
<dbReference type="PANTHER" id="PTHR43133">
    <property type="entry name" value="RNA POLYMERASE ECF-TYPE SIGMA FACTO"/>
    <property type="match status" value="1"/>
</dbReference>
<dbReference type="RefSeq" id="WP_344613644.1">
    <property type="nucleotide sequence ID" value="NZ_BAAARV010000027.1"/>
</dbReference>
<feature type="domain" description="RNA polymerase sigma-70 region 2" evidence="6">
    <location>
        <begin position="27"/>
        <end position="93"/>
    </location>
</feature>
<dbReference type="InterPro" id="IPR036195">
    <property type="entry name" value="AbfB_ABD_sf"/>
</dbReference>